<dbReference type="Proteomes" id="UP000305751">
    <property type="component" value="Unassembled WGS sequence"/>
</dbReference>
<evidence type="ECO:0000256" key="8">
    <source>
        <dbReference type="RuleBase" id="RU000417"/>
    </source>
</evidence>
<evidence type="ECO:0000256" key="1">
    <source>
        <dbReference type="ARBA" id="ARBA00022603"/>
    </source>
</evidence>
<gene>
    <name evidence="9" type="primary">dcm</name>
    <name evidence="9" type="ORF">D7Y07_06185</name>
    <name evidence="10" type="ORF">E5356_00840</name>
</gene>
<accession>A0A3L7Z5N0</accession>
<dbReference type="InterPro" id="IPR018117">
    <property type="entry name" value="C5_DNA_meth_AS"/>
</dbReference>
<evidence type="ECO:0000256" key="5">
    <source>
        <dbReference type="ARBA" id="ARBA00047422"/>
    </source>
</evidence>
<sequence>MEYKEQQITFDIVSDGQLAINYPQPVSTSKKLKVLSLFSGCGGMDLGFEGDFIAPFKSVAPHPEWIERQIDKDWVHLKSTNFSLVFANDILKEASLTWTKFMKRYGYEPSIYRTESIVDLVKQHKQGVDIFPENVDVVIGGFPCQDFSVAGKRKGFNSMRTHDDKVRTESLPTEETRGKLYYWMKEVIDITRPKIFIAENVKGLVNMGQVKDIIQADFSHAGGNGYIVLPPQVLHAGNYGVPESRERVIFIGIRKNALKEEILQALEENNISKDLYPYPEPTHNCTLNNETLAPPVILRDVLERLKEPEESFDPSQRFYSKAKYMGIHCQGQKEVIMNNIGPTIRSEHHGNIEFRRLSLEHEGKYKDELAKGLLERRLTPRECALIQTFPPDYQFVIPKDYGWKRFIVSASGAYKVIGNAVPPILAYHIAMRIQNLWSVYFK</sequence>
<dbReference type="PRINTS" id="PR00105">
    <property type="entry name" value="C5METTRFRASE"/>
</dbReference>
<dbReference type="InterPro" id="IPR031303">
    <property type="entry name" value="C5_meth_CS"/>
</dbReference>
<dbReference type="InterPro" id="IPR050390">
    <property type="entry name" value="C5-Methyltransferase"/>
</dbReference>
<dbReference type="InterPro" id="IPR001525">
    <property type="entry name" value="C5_MeTfrase"/>
</dbReference>
<dbReference type="PROSITE" id="PS51679">
    <property type="entry name" value="SAM_MT_C5"/>
    <property type="match status" value="1"/>
</dbReference>
<organism evidence="9 11">
    <name type="scientific">Bacteroides acidifaciens</name>
    <dbReference type="NCBI Taxonomy" id="85831"/>
    <lineage>
        <taxon>Bacteria</taxon>
        <taxon>Pseudomonadati</taxon>
        <taxon>Bacteroidota</taxon>
        <taxon>Bacteroidia</taxon>
        <taxon>Bacteroidales</taxon>
        <taxon>Bacteroidaceae</taxon>
        <taxon>Bacteroides</taxon>
    </lineage>
</organism>
<dbReference type="EC" id="2.1.1.37" evidence="8"/>
<dbReference type="SUPFAM" id="SSF53335">
    <property type="entry name" value="S-adenosyl-L-methionine-dependent methyltransferases"/>
    <property type="match status" value="1"/>
</dbReference>
<dbReference type="PANTHER" id="PTHR10629">
    <property type="entry name" value="CYTOSINE-SPECIFIC METHYLTRANSFERASE"/>
    <property type="match status" value="1"/>
</dbReference>
<evidence type="ECO:0000313" key="12">
    <source>
        <dbReference type="Proteomes" id="UP000305751"/>
    </source>
</evidence>
<protein>
    <recommendedName>
        <fullName evidence="8">Cytosine-specific methyltransferase</fullName>
        <ecNumber evidence="8">2.1.1.37</ecNumber>
    </recommendedName>
</protein>
<dbReference type="GO" id="GO:0003886">
    <property type="term" value="F:DNA (cytosine-5-)-methyltransferase activity"/>
    <property type="evidence" value="ECO:0007669"/>
    <property type="project" value="UniProtKB-EC"/>
</dbReference>
<proteinExistence type="inferred from homology"/>
<comment type="caution">
    <text evidence="9">The sequence shown here is derived from an EMBL/GenBank/DDBJ whole genome shotgun (WGS) entry which is preliminary data.</text>
</comment>
<keyword evidence="4" id="KW-0680">Restriction system</keyword>
<reference evidence="10 12" key="2">
    <citation type="submission" date="2019-04" db="EMBL/GenBank/DDBJ databases">
        <title>Microbes associate with the intestines of laboratory mice.</title>
        <authorList>
            <person name="Navarre W."/>
            <person name="Wong E."/>
            <person name="Huang K."/>
            <person name="Tropini C."/>
            <person name="Ng K."/>
            <person name="Yu B."/>
        </authorList>
    </citation>
    <scope>NUCLEOTIDE SEQUENCE [LARGE SCALE GENOMIC DNA]</scope>
    <source>
        <strain evidence="10 12">NM70_E10</strain>
    </source>
</reference>
<dbReference type="GO" id="GO:0044027">
    <property type="term" value="P:negative regulation of gene expression via chromosomal CpG island methylation"/>
    <property type="evidence" value="ECO:0007669"/>
    <property type="project" value="TreeGrafter"/>
</dbReference>
<keyword evidence="1 6" id="KW-0489">Methyltransferase</keyword>
<evidence type="ECO:0000256" key="3">
    <source>
        <dbReference type="ARBA" id="ARBA00022691"/>
    </source>
</evidence>
<dbReference type="PROSITE" id="PS00095">
    <property type="entry name" value="C5_MTASE_2"/>
    <property type="match status" value="1"/>
</dbReference>
<evidence type="ECO:0000313" key="11">
    <source>
        <dbReference type="Proteomes" id="UP000267159"/>
    </source>
</evidence>
<dbReference type="Proteomes" id="UP000267159">
    <property type="component" value="Unassembled WGS sequence"/>
</dbReference>
<dbReference type="AlphaFoldDB" id="A0A3L7Z5N0"/>
<dbReference type="Pfam" id="PF00145">
    <property type="entry name" value="DNA_methylase"/>
    <property type="match status" value="1"/>
</dbReference>
<comment type="catalytic activity">
    <reaction evidence="5 8">
        <text>a 2'-deoxycytidine in DNA + S-adenosyl-L-methionine = a 5-methyl-2'-deoxycytidine in DNA + S-adenosyl-L-homocysteine + H(+)</text>
        <dbReference type="Rhea" id="RHEA:13681"/>
        <dbReference type="Rhea" id="RHEA-COMP:11369"/>
        <dbReference type="Rhea" id="RHEA-COMP:11370"/>
        <dbReference type="ChEBI" id="CHEBI:15378"/>
        <dbReference type="ChEBI" id="CHEBI:57856"/>
        <dbReference type="ChEBI" id="CHEBI:59789"/>
        <dbReference type="ChEBI" id="CHEBI:85452"/>
        <dbReference type="ChEBI" id="CHEBI:85454"/>
        <dbReference type="EC" id="2.1.1.37"/>
    </reaction>
</comment>
<dbReference type="GO" id="GO:0009307">
    <property type="term" value="P:DNA restriction-modification system"/>
    <property type="evidence" value="ECO:0007669"/>
    <property type="project" value="UniProtKB-KW"/>
</dbReference>
<feature type="active site" evidence="6">
    <location>
        <position position="144"/>
    </location>
</feature>
<evidence type="ECO:0000256" key="4">
    <source>
        <dbReference type="ARBA" id="ARBA00022747"/>
    </source>
</evidence>
<evidence type="ECO:0000256" key="7">
    <source>
        <dbReference type="RuleBase" id="RU000416"/>
    </source>
</evidence>
<reference evidence="9 11" key="1">
    <citation type="submission" date="2018-09" db="EMBL/GenBank/DDBJ databases">
        <title>Murine metabolic-syndrome-specific gut microbial biobank.</title>
        <authorList>
            <person name="Liu C."/>
        </authorList>
    </citation>
    <scope>NUCLEOTIDE SEQUENCE [LARGE SCALE GENOMIC DNA]</scope>
    <source>
        <strain evidence="9 11">0.1X-D8-26</strain>
    </source>
</reference>
<dbReference type="PROSITE" id="PS00094">
    <property type="entry name" value="C5_MTASE_1"/>
    <property type="match status" value="1"/>
</dbReference>
<dbReference type="Gene3D" id="3.40.50.150">
    <property type="entry name" value="Vaccinia Virus protein VP39"/>
    <property type="match status" value="1"/>
</dbReference>
<evidence type="ECO:0000256" key="6">
    <source>
        <dbReference type="PROSITE-ProRule" id="PRU01016"/>
    </source>
</evidence>
<dbReference type="GO" id="GO:0032259">
    <property type="term" value="P:methylation"/>
    <property type="evidence" value="ECO:0007669"/>
    <property type="project" value="UniProtKB-KW"/>
</dbReference>
<name>A0A3L7Z5N0_9BACE</name>
<dbReference type="NCBIfam" id="TIGR00675">
    <property type="entry name" value="dcm"/>
    <property type="match status" value="1"/>
</dbReference>
<keyword evidence="12" id="KW-1185">Reference proteome</keyword>
<dbReference type="EMBL" id="RAZM01000013">
    <property type="protein sequence ID" value="RLT80818.1"/>
    <property type="molecule type" value="Genomic_DNA"/>
</dbReference>
<evidence type="ECO:0000256" key="2">
    <source>
        <dbReference type="ARBA" id="ARBA00022679"/>
    </source>
</evidence>
<dbReference type="InterPro" id="IPR029063">
    <property type="entry name" value="SAM-dependent_MTases_sf"/>
</dbReference>
<dbReference type="RefSeq" id="WP_121765707.1">
    <property type="nucleotide sequence ID" value="NZ_CAMRUR010000037.1"/>
</dbReference>
<dbReference type="EMBL" id="SRZA01000001">
    <property type="protein sequence ID" value="TGY08807.1"/>
    <property type="molecule type" value="Genomic_DNA"/>
</dbReference>
<evidence type="ECO:0000313" key="9">
    <source>
        <dbReference type="EMBL" id="RLT80818.1"/>
    </source>
</evidence>
<dbReference type="PANTHER" id="PTHR10629:SF52">
    <property type="entry name" value="DNA (CYTOSINE-5)-METHYLTRANSFERASE 1"/>
    <property type="match status" value="1"/>
</dbReference>
<keyword evidence="3 6" id="KW-0949">S-adenosyl-L-methionine</keyword>
<dbReference type="Gene3D" id="3.90.120.10">
    <property type="entry name" value="DNA Methylase, subunit A, domain 2"/>
    <property type="match status" value="1"/>
</dbReference>
<dbReference type="GO" id="GO:0003677">
    <property type="term" value="F:DNA binding"/>
    <property type="evidence" value="ECO:0007669"/>
    <property type="project" value="TreeGrafter"/>
</dbReference>
<keyword evidence="2 6" id="KW-0808">Transferase</keyword>
<evidence type="ECO:0000313" key="10">
    <source>
        <dbReference type="EMBL" id="TGY08807.1"/>
    </source>
</evidence>
<comment type="similarity">
    <text evidence="6 7">Belongs to the class I-like SAM-binding methyltransferase superfamily. C5-methyltransferase family.</text>
</comment>